<dbReference type="GO" id="GO:0005737">
    <property type="term" value="C:cytoplasm"/>
    <property type="evidence" value="ECO:0007669"/>
    <property type="project" value="TreeGrafter"/>
</dbReference>
<dbReference type="Gene3D" id="3.40.630.30">
    <property type="match status" value="1"/>
</dbReference>
<dbReference type="HOGENOM" id="CLU_013985_3_0_6"/>
<dbReference type="PROSITE" id="PS51186">
    <property type="entry name" value="GNAT"/>
    <property type="match status" value="1"/>
</dbReference>
<dbReference type="STRING" id="322710.Avin_41970"/>
<dbReference type="GO" id="GO:0008999">
    <property type="term" value="F:protein-N-terminal-alanine acetyltransferase activity"/>
    <property type="evidence" value="ECO:0007669"/>
    <property type="project" value="TreeGrafter"/>
</dbReference>
<dbReference type="AlphaFoldDB" id="C1DEZ6"/>
<gene>
    <name evidence="2" type="ordered locus">Avin_41970</name>
</gene>
<proteinExistence type="predicted"/>
<dbReference type="InterPro" id="IPR000182">
    <property type="entry name" value="GNAT_dom"/>
</dbReference>
<dbReference type="SUPFAM" id="SSF55729">
    <property type="entry name" value="Acyl-CoA N-acyltransferases (Nat)"/>
    <property type="match status" value="1"/>
</dbReference>
<name>C1DEZ6_AZOVD</name>
<sequence length="211" mass="23884">MNSPAILRDIPRELRTERLTLRCPREGDGIRVHEAVVESLAALRAWPASLPWALAEPSRDASETFCRESAARFIERTMLVYLAFDPDGLFVASTSLHNIDWAIPKFEIGFWCRTSRQRQGLMTEAVRKLLDHATGELHAKRVGALTDEKNLASRAVCLSAGMRLEGVLRNERRSPTGELRNTCVYATVRDEDRSLHQANTKARMASRKRKE</sequence>
<dbReference type="PANTHER" id="PTHR43441">
    <property type="entry name" value="RIBOSOMAL-PROTEIN-SERINE ACETYLTRANSFERASE"/>
    <property type="match status" value="1"/>
</dbReference>
<dbReference type="GO" id="GO:1990189">
    <property type="term" value="F:protein N-terminal-serine acetyltransferase activity"/>
    <property type="evidence" value="ECO:0007669"/>
    <property type="project" value="TreeGrafter"/>
</dbReference>
<dbReference type="InterPro" id="IPR051908">
    <property type="entry name" value="Ribosomal_N-acetyltransferase"/>
</dbReference>
<accession>C1DEZ6</accession>
<dbReference type="EMBL" id="CP001157">
    <property type="protein sequence ID" value="ACO80325.1"/>
    <property type="molecule type" value="Genomic_DNA"/>
</dbReference>
<dbReference type="OrthoDB" id="8913805at2"/>
<evidence type="ECO:0000313" key="3">
    <source>
        <dbReference type="Proteomes" id="UP000002424"/>
    </source>
</evidence>
<dbReference type="KEGG" id="avn:Avin_41970"/>
<keyword evidence="2" id="KW-0808">Transferase</keyword>
<dbReference type="PANTHER" id="PTHR43441:SF3">
    <property type="entry name" value="ACETYLTRANSFERASE"/>
    <property type="match status" value="1"/>
</dbReference>
<protein>
    <submittedName>
        <fullName evidence="2">GCN5-related N-acetyltransferase</fullName>
    </submittedName>
</protein>
<dbReference type="eggNOG" id="COG1670">
    <property type="taxonomic scope" value="Bacteria"/>
</dbReference>
<keyword evidence="3" id="KW-1185">Reference proteome</keyword>
<evidence type="ECO:0000313" key="2">
    <source>
        <dbReference type="EMBL" id="ACO80325.1"/>
    </source>
</evidence>
<evidence type="ECO:0000259" key="1">
    <source>
        <dbReference type="PROSITE" id="PS51186"/>
    </source>
</evidence>
<dbReference type="Pfam" id="PF13302">
    <property type="entry name" value="Acetyltransf_3"/>
    <property type="match status" value="1"/>
</dbReference>
<reference evidence="2 3" key="1">
    <citation type="journal article" date="2009" name="J. Bacteriol.">
        <title>Genome sequence of Azotobacter vinelandii, an obligate aerobe specialized to support diverse anaerobic metabolic processes.</title>
        <authorList>
            <person name="Setubal J.C."/>
            <person name="dos Santos P."/>
            <person name="Goldman B.S."/>
            <person name="Ertesvag H."/>
            <person name="Espin G."/>
            <person name="Rubio L.M."/>
            <person name="Valla S."/>
            <person name="Almeida N.F."/>
            <person name="Balasubramanian D."/>
            <person name="Cromes L."/>
            <person name="Curatti L."/>
            <person name="Du Z."/>
            <person name="Godsy E."/>
            <person name="Goodner B."/>
            <person name="Hellner-Burris K."/>
            <person name="Hernandez J.A."/>
            <person name="Houmiel K."/>
            <person name="Imperial J."/>
            <person name="Kennedy C."/>
            <person name="Larson T.J."/>
            <person name="Latreille P."/>
            <person name="Ligon L.S."/>
            <person name="Lu J."/>
            <person name="Maerk M."/>
            <person name="Miller N.M."/>
            <person name="Norton S."/>
            <person name="O'Carroll I.P."/>
            <person name="Paulsen I."/>
            <person name="Raulfs E.C."/>
            <person name="Roemer R."/>
            <person name="Rosser J."/>
            <person name="Segura D."/>
            <person name="Slater S."/>
            <person name="Stricklin S.L."/>
            <person name="Studholme D.J."/>
            <person name="Sun J."/>
            <person name="Viana C.J."/>
            <person name="Wallin E."/>
            <person name="Wang B."/>
            <person name="Wheeler C."/>
            <person name="Zhu H."/>
            <person name="Dean D.R."/>
            <person name="Dixon R."/>
            <person name="Wood D."/>
        </authorList>
    </citation>
    <scope>NUCLEOTIDE SEQUENCE [LARGE SCALE GENOMIC DNA]</scope>
    <source>
        <strain evidence="3">DJ / ATCC BAA-1303</strain>
    </source>
</reference>
<dbReference type="RefSeq" id="WP_012702693.1">
    <property type="nucleotide sequence ID" value="NC_012560.1"/>
</dbReference>
<dbReference type="Proteomes" id="UP000002424">
    <property type="component" value="Chromosome"/>
</dbReference>
<dbReference type="GeneID" id="88187115"/>
<organism evidence="2 3">
    <name type="scientific">Azotobacter vinelandii (strain DJ / ATCC BAA-1303)</name>
    <dbReference type="NCBI Taxonomy" id="322710"/>
    <lineage>
        <taxon>Bacteria</taxon>
        <taxon>Pseudomonadati</taxon>
        <taxon>Pseudomonadota</taxon>
        <taxon>Gammaproteobacteria</taxon>
        <taxon>Pseudomonadales</taxon>
        <taxon>Pseudomonadaceae</taxon>
        <taxon>Azotobacter</taxon>
    </lineage>
</organism>
<feature type="domain" description="N-acetyltransferase" evidence="1">
    <location>
        <begin position="30"/>
        <end position="184"/>
    </location>
</feature>
<dbReference type="EnsemblBacteria" id="ACO80325">
    <property type="protein sequence ID" value="ACO80325"/>
    <property type="gene ID" value="Avin_41970"/>
</dbReference>
<dbReference type="InterPro" id="IPR016181">
    <property type="entry name" value="Acyl_CoA_acyltransferase"/>
</dbReference>